<evidence type="ECO:0000256" key="1">
    <source>
        <dbReference type="SAM" id="MobiDB-lite"/>
    </source>
</evidence>
<protein>
    <submittedName>
        <fullName evidence="3">MIP06863p</fullName>
    </submittedName>
</protein>
<dbReference type="VEuPathDB" id="VectorBase:FBgn0261058"/>
<name>C0PUZ2_DROME</name>
<reference evidence="3" key="1">
    <citation type="submission" date="2009-03" db="EMBL/GenBank/DDBJ databases">
        <authorList>
            <person name="Carlson J."/>
            <person name="Booth B."/>
            <person name="Frise E."/>
            <person name="Sandler J."/>
            <person name="Wan K."/>
            <person name="Yu C."/>
            <person name="Celniker S."/>
        </authorList>
    </citation>
    <scope>NUCLEOTIDE SEQUENCE</scope>
</reference>
<proteinExistence type="evidence at transcript level"/>
<feature type="signal peptide" evidence="2">
    <location>
        <begin position="1"/>
        <end position="19"/>
    </location>
</feature>
<organism evidence="3">
    <name type="scientific">Drosophila melanogaster</name>
    <name type="common">Fruit fly</name>
    <dbReference type="NCBI Taxonomy" id="7227"/>
    <lineage>
        <taxon>Eukaryota</taxon>
        <taxon>Metazoa</taxon>
        <taxon>Ecdysozoa</taxon>
        <taxon>Arthropoda</taxon>
        <taxon>Hexapoda</taxon>
        <taxon>Insecta</taxon>
        <taxon>Pterygota</taxon>
        <taxon>Neoptera</taxon>
        <taxon>Endopterygota</taxon>
        <taxon>Diptera</taxon>
        <taxon>Brachycera</taxon>
        <taxon>Muscomorpha</taxon>
        <taxon>Ephydroidea</taxon>
        <taxon>Drosophilidae</taxon>
        <taxon>Drosophila</taxon>
        <taxon>Sophophora</taxon>
    </lineage>
</organism>
<accession>C0PUZ2</accession>
<keyword evidence="2" id="KW-0732">Signal</keyword>
<evidence type="ECO:0000256" key="2">
    <source>
        <dbReference type="SAM" id="SignalP"/>
    </source>
</evidence>
<dbReference type="AlphaFoldDB" id="C0PUZ2"/>
<dbReference type="Bgee" id="FBgn0261058">
    <property type="expression patterns" value="Expressed in spermatid in male reproductive gland and 13 other cell types or tissues"/>
</dbReference>
<dbReference type="IntAct" id="C0PUZ2">
    <property type="interactions" value="1"/>
</dbReference>
<dbReference type="ExpressionAtlas" id="C0PUZ2">
    <property type="expression patterns" value="baseline and differential"/>
</dbReference>
<feature type="region of interest" description="Disordered" evidence="1">
    <location>
        <begin position="152"/>
        <end position="171"/>
    </location>
</feature>
<dbReference type="EMBL" id="BT072848">
    <property type="protein sequence ID" value="ACN63470.1"/>
    <property type="molecule type" value="mRNA"/>
</dbReference>
<sequence>ANMKFMAICLLANIGYILGTTIGQLNDEATIRLKGLVEKYKLQALSNPEFSQWIGKLEKTSKSRRLEDKMKVKAEFKNYDERRLQLENKIRERITAIDDLISDIMAKVPIKDKGCLKYYQRQKRSLKLAHNFSNLTKQTNLIRNSKQCETTKVQSSELSESSENPDEYSYY</sequence>
<dbReference type="OrthoDB" id="7862735at2759"/>
<feature type="compositionally biased region" description="Polar residues" evidence="1">
    <location>
        <begin position="152"/>
        <end position="162"/>
    </location>
</feature>
<dbReference type="HOGENOM" id="CLU_127290_0_0_1"/>
<feature type="non-terminal residue" evidence="3">
    <location>
        <position position="1"/>
    </location>
</feature>
<evidence type="ECO:0000313" key="3">
    <source>
        <dbReference type="EMBL" id="ACN63470.1"/>
    </source>
</evidence>
<feature type="chain" id="PRO_5002900246" evidence="2">
    <location>
        <begin position="20"/>
        <end position="171"/>
    </location>
</feature>